<accession>A0A067MPS4</accession>
<dbReference type="Proteomes" id="UP000027195">
    <property type="component" value="Unassembled WGS sequence"/>
</dbReference>
<proteinExistence type="predicted"/>
<organism evidence="1 2">
    <name type="scientific">Botryobasidium botryosum (strain FD-172 SS1)</name>
    <dbReference type="NCBI Taxonomy" id="930990"/>
    <lineage>
        <taxon>Eukaryota</taxon>
        <taxon>Fungi</taxon>
        <taxon>Dikarya</taxon>
        <taxon>Basidiomycota</taxon>
        <taxon>Agaricomycotina</taxon>
        <taxon>Agaricomycetes</taxon>
        <taxon>Cantharellales</taxon>
        <taxon>Botryobasidiaceae</taxon>
        <taxon>Botryobasidium</taxon>
    </lineage>
</organism>
<dbReference type="HOGENOM" id="CLU_1299514_0_0_1"/>
<reference evidence="2" key="1">
    <citation type="journal article" date="2014" name="Proc. Natl. Acad. Sci. U.S.A.">
        <title>Extensive sampling of basidiomycete genomes demonstrates inadequacy of the white-rot/brown-rot paradigm for wood decay fungi.</title>
        <authorList>
            <person name="Riley R."/>
            <person name="Salamov A.A."/>
            <person name="Brown D.W."/>
            <person name="Nagy L.G."/>
            <person name="Floudas D."/>
            <person name="Held B.W."/>
            <person name="Levasseur A."/>
            <person name="Lombard V."/>
            <person name="Morin E."/>
            <person name="Otillar R."/>
            <person name="Lindquist E.A."/>
            <person name="Sun H."/>
            <person name="LaButti K.M."/>
            <person name="Schmutz J."/>
            <person name="Jabbour D."/>
            <person name="Luo H."/>
            <person name="Baker S.E."/>
            <person name="Pisabarro A.G."/>
            <person name="Walton J.D."/>
            <person name="Blanchette R.A."/>
            <person name="Henrissat B."/>
            <person name="Martin F."/>
            <person name="Cullen D."/>
            <person name="Hibbett D.S."/>
            <person name="Grigoriev I.V."/>
        </authorList>
    </citation>
    <scope>NUCLEOTIDE SEQUENCE [LARGE SCALE GENOMIC DNA]</scope>
    <source>
        <strain evidence="2">FD-172 SS1</strain>
    </source>
</reference>
<protein>
    <submittedName>
        <fullName evidence="1">Uncharacterized protein</fullName>
    </submittedName>
</protein>
<sequence length="212" mass="22926">MAPRYGWSLVARSRLSWPPHVKAFGPADSKAAQKLEVILGGGIRLPGHELLSFAWSALAPKASQFPDSPFSDTPLTALGYKIICLMVGYHNSQKYPDISTDDLSKSKPSDSVLAAMGIEMGLDAIVCSADATSQKQLTEWKVHVLTTKRKELACANARNEPLRRRFSYVTMGPPSHLMLVLCGCGKKSSQEPCSCSAKTSILEPYSSASRPG</sequence>
<evidence type="ECO:0000313" key="1">
    <source>
        <dbReference type="EMBL" id="KDQ17748.1"/>
    </source>
</evidence>
<keyword evidence="2" id="KW-1185">Reference proteome</keyword>
<dbReference type="EMBL" id="KL198023">
    <property type="protein sequence ID" value="KDQ17748.1"/>
    <property type="molecule type" value="Genomic_DNA"/>
</dbReference>
<gene>
    <name evidence="1" type="ORF">BOTBODRAFT_582120</name>
</gene>
<dbReference type="AlphaFoldDB" id="A0A067MPS4"/>
<dbReference type="InParanoid" id="A0A067MPS4"/>
<name>A0A067MPS4_BOTB1</name>
<evidence type="ECO:0000313" key="2">
    <source>
        <dbReference type="Proteomes" id="UP000027195"/>
    </source>
</evidence>